<sequence length="220" mass="25064">MRIQAAWNAIPQELQALACNKIKSKLVWDCLETLHALANYNKVTLKWVPGHKGVEGNEEADALARKGSATTVIGPEPMCGIPKSSVSLWLTRWKNKEHQSYWNHIPGQTNSKWMVKTPSKVLTDEILRLSRNQIRLVTGLITGHCHLRKHLHRMGIYLDEPICRLCNEEDEAAPHIILECPALTHWRYGLLGTENPQEVFPKKNLVKRLLNLIKVTSLFT</sequence>
<keyword evidence="3" id="KW-1185">Reference proteome</keyword>
<dbReference type="InterPro" id="IPR002156">
    <property type="entry name" value="RNaseH_domain"/>
</dbReference>
<dbReference type="InterPro" id="IPR012337">
    <property type="entry name" value="RNaseH-like_sf"/>
</dbReference>
<reference evidence="2" key="1">
    <citation type="journal article" date="2023" name="Insect Mol. Biol.">
        <title>Genome sequencing provides insights into the evolution of gene families encoding plant cell wall-degrading enzymes in longhorned beetles.</title>
        <authorList>
            <person name="Shin N.R."/>
            <person name="Okamura Y."/>
            <person name="Kirsch R."/>
            <person name="Pauchet Y."/>
        </authorList>
    </citation>
    <scope>NUCLEOTIDE SEQUENCE</scope>
    <source>
        <strain evidence="2">AMC_N1</strain>
    </source>
</reference>
<dbReference type="InterPro" id="IPR036397">
    <property type="entry name" value="RNaseH_sf"/>
</dbReference>
<evidence type="ECO:0000259" key="1">
    <source>
        <dbReference type="PROSITE" id="PS50879"/>
    </source>
</evidence>
<protein>
    <recommendedName>
        <fullName evidence="1">RNase H type-1 domain-containing protein</fullName>
    </recommendedName>
</protein>
<dbReference type="Pfam" id="PF00075">
    <property type="entry name" value="RNase_H"/>
    <property type="match status" value="1"/>
</dbReference>
<dbReference type="GO" id="GO:0003676">
    <property type="term" value="F:nucleic acid binding"/>
    <property type="evidence" value="ECO:0007669"/>
    <property type="project" value="InterPro"/>
</dbReference>
<evidence type="ECO:0000313" key="2">
    <source>
        <dbReference type="EMBL" id="KAJ8959355.1"/>
    </source>
</evidence>
<proteinExistence type="predicted"/>
<evidence type="ECO:0000313" key="3">
    <source>
        <dbReference type="Proteomes" id="UP001162162"/>
    </source>
</evidence>
<dbReference type="EMBL" id="JAPWTK010000013">
    <property type="protein sequence ID" value="KAJ8959355.1"/>
    <property type="molecule type" value="Genomic_DNA"/>
</dbReference>
<organism evidence="2 3">
    <name type="scientific">Aromia moschata</name>
    <dbReference type="NCBI Taxonomy" id="1265417"/>
    <lineage>
        <taxon>Eukaryota</taxon>
        <taxon>Metazoa</taxon>
        <taxon>Ecdysozoa</taxon>
        <taxon>Arthropoda</taxon>
        <taxon>Hexapoda</taxon>
        <taxon>Insecta</taxon>
        <taxon>Pterygota</taxon>
        <taxon>Neoptera</taxon>
        <taxon>Endopterygota</taxon>
        <taxon>Coleoptera</taxon>
        <taxon>Polyphaga</taxon>
        <taxon>Cucujiformia</taxon>
        <taxon>Chrysomeloidea</taxon>
        <taxon>Cerambycidae</taxon>
        <taxon>Cerambycinae</taxon>
        <taxon>Callichromatini</taxon>
        <taxon>Aromia</taxon>
    </lineage>
</organism>
<comment type="caution">
    <text evidence="2">The sequence shown here is derived from an EMBL/GenBank/DDBJ whole genome shotgun (WGS) entry which is preliminary data.</text>
</comment>
<name>A0AAV8Z567_9CUCU</name>
<dbReference type="Proteomes" id="UP001162162">
    <property type="component" value="Unassembled WGS sequence"/>
</dbReference>
<gene>
    <name evidence="2" type="ORF">NQ318_022041</name>
</gene>
<dbReference type="PROSITE" id="PS50879">
    <property type="entry name" value="RNASE_H_1"/>
    <property type="match status" value="1"/>
</dbReference>
<dbReference type="Gene3D" id="3.30.420.10">
    <property type="entry name" value="Ribonuclease H-like superfamily/Ribonuclease H"/>
    <property type="match status" value="1"/>
</dbReference>
<accession>A0AAV8Z567</accession>
<dbReference type="SUPFAM" id="SSF53098">
    <property type="entry name" value="Ribonuclease H-like"/>
    <property type="match status" value="1"/>
</dbReference>
<dbReference type="AlphaFoldDB" id="A0AAV8Z567"/>
<dbReference type="GO" id="GO:0004523">
    <property type="term" value="F:RNA-DNA hybrid ribonuclease activity"/>
    <property type="evidence" value="ECO:0007669"/>
    <property type="project" value="InterPro"/>
</dbReference>
<feature type="domain" description="RNase H type-1" evidence="1">
    <location>
        <begin position="1"/>
        <end position="69"/>
    </location>
</feature>